<keyword evidence="3" id="KW-1185">Reference proteome</keyword>
<feature type="compositionally biased region" description="Low complexity" evidence="1">
    <location>
        <begin position="619"/>
        <end position="631"/>
    </location>
</feature>
<name>A0ABY7GRZ2_9BACT</name>
<dbReference type="RefSeq" id="WP_269032020.1">
    <property type="nucleotide sequence ID" value="NZ_CP114040.1"/>
</dbReference>
<dbReference type="EMBL" id="CP114040">
    <property type="protein sequence ID" value="WAS89710.1"/>
    <property type="molecule type" value="Genomic_DNA"/>
</dbReference>
<dbReference type="InterPro" id="IPR011989">
    <property type="entry name" value="ARM-like"/>
</dbReference>
<feature type="compositionally biased region" description="Basic and acidic residues" evidence="1">
    <location>
        <begin position="402"/>
        <end position="412"/>
    </location>
</feature>
<feature type="compositionally biased region" description="Basic and acidic residues" evidence="1">
    <location>
        <begin position="564"/>
        <end position="581"/>
    </location>
</feature>
<evidence type="ECO:0008006" key="4">
    <source>
        <dbReference type="Google" id="ProtNLM"/>
    </source>
</evidence>
<gene>
    <name evidence="2" type="ORF">O0S08_26250</name>
</gene>
<dbReference type="SUPFAM" id="SSF48371">
    <property type="entry name" value="ARM repeat"/>
    <property type="match status" value="1"/>
</dbReference>
<feature type="compositionally biased region" description="Basic and acidic residues" evidence="1">
    <location>
        <begin position="500"/>
        <end position="522"/>
    </location>
</feature>
<dbReference type="InterPro" id="IPR016024">
    <property type="entry name" value="ARM-type_fold"/>
</dbReference>
<sequence>MSNQGDWSWSEEALYACPCGSLVAARRWRWLDRQARPELVATLRASGPLVGACSRCRRPATGGGAWLEVDPDRGAATLVLSADRRGDLIAALQAHLAALQARPDSATPWLLQPAVAFVPVPPPWAEEAGEAAPELSPWPGPALGSRAQDSGVRASEPRGADEPAPAVKVEETGPKGHVPAARAEETGPKGHVPSARAEEPGPKGHVLAARNAEGRRPGADVVEARRREGSGASGAARRRESSGPSDTPAPRRREGSGPVEAIDGRRRESSGPSEAVEGRRREGSGPSEAEAGRAGRAGRSESALQDTFPGRRRGRSAEDVGLEEPSSLVSAARRSFEASGQAGRRTEGAGANGQDGAGRAGDGAARRPGAVLEGTGSNGQEASALSPGAGRRAGAEAPVDGARADAGPRRAGADGPAESGRRPAVAFEGTGSNGQDASAMSSGAGRRAEAERRTGDGAAASDGRRAGPGEDGPSTRRPAAVLDGTGAIRQDAGGLSAGPGRREDGSGRRPGAEAELDPERSALRAAVARALTPGAPETPKPAAVLPGPTPEASPAESSGAWSRRQVEAADAAARRQLEGSDGRQVNEAAVTGTWPKRPVFEGPADSGPGWRREEEAPRTGRPARTPAPLPARLGSDVQRAALANLGRDGGMVQVTANVNEATARVWATVPLKVRPIHLRGLGYPLVGVRVVADAGGEALVIDAVVDVGEPVTLDLFKQLTREFKIRLALPGHHRELVAPELQRNAAACLESAQAQLGTGEFPPDAYRTARELLSGRNAAQRLEPARTPITEALAESCRDSAGAAWTALERLDQGSRKDNLARLLEVDGLSVETYEKIRSTVLGAAIEFGLPAPARFWRRWLGSDQARDVGTFVQKLIAARTASIARGEDLDAEQAEAAWRGILDLCQHKNLTPPPELSKALGLGKVSTGRRASQPQIKAAAEVRETSPVQEARSQARLRELTARLRGSPADGEVRAVIGSLPELSEADVASLLPTLAELGSRVGPELLACLRAPQRHVRQAAAILLGHLGERKAEGPLVTMLGDEPTGGWVDAARALGNLGPRVVGPLCNLLRSAPTGRKEVVGARVARALAELIKAEGAGPGGPGRVAVENLLEVGDPSVSSAARRALATLGAVRDEVDGDEAEAARRFSRLASDAIAPELDAAEDDEIDEVEVEVGD</sequence>
<evidence type="ECO:0000313" key="2">
    <source>
        <dbReference type="EMBL" id="WAS89710.1"/>
    </source>
</evidence>
<feature type="compositionally biased region" description="Low complexity" evidence="1">
    <location>
        <begin position="284"/>
        <end position="294"/>
    </location>
</feature>
<dbReference type="Gene3D" id="1.25.10.10">
    <property type="entry name" value="Leucine-rich Repeat Variant"/>
    <property type="match status" value="1"/>
</dbReference>
<organism evidence="2 3">
    <name type="scientific">Nannocystis punicea</name>
    <dbReference type="NCBI Taxonomy" id="2995304"/>
    <lineage>
        <taxon>Bacteria</taxon>
        <taxon>Pseudomonadati</taxon>
        <taxon>Myxococcota</taxon>
        <taxon>Polyangia</taxon>
        <taxon>Nannocystales</taxon>
        <taxon>Nannocystaceae</taxon>
        <taxon>Nannocystis</taxon>
    </lineage>
</organism>
<dbReference type="Proteomes" id="UP001164459">
    <property type="component" value="Chromosome"/>
</dbReference>
<protein>
    <recommendedName>
        <fullName evidence="4">HEAT repeat protein</fullName>
    </recommendedName>
</protein>
<feature type="compositionally biased region" description="Basic and acidic residues" evidence="1">
    <location>
        <begin position="446"/>
        <end position="455"/>
    </location>
</feature>
<feature type="region of interest" description="Disordered" evidence="1">
    <location>
        <begin position="126"/>
        <end position="631"/>
    </location>
</feature>
<reference evidence="2" key="1">
    <citation type="submission" date="2022-11" db="EMBL/GenBank/DDBJ databases">
        <title>Minimal conservation of predation-associated metabolite biosynthetic gene clusters underscores biosynthetic potential of Myxococcota including descriptions for ten novel species: Archangium lansinium sp. nov., Myxococcus landrumus sp. nov., Nannocystis bai.</title>
        <authorList>
            <person name="Ahearne A."/>
            <person name="Stevens C."/>
            <person name="Dowd S."/>
        </authorList>
    </citation>
    <scope>NUCLEOTIDE SEQUENCE</scope>
    <source>
        <strain evidence="2">Fl3</strain>
    </source>
</reference>
<feature type="compositionally biased region" description="Basic and acidic residues" evidence="1">
    <location>
        <begin position="212"/>
        <end position="229"/>
    </location>
</feature>
<proteinExistence type="predicted"/>
<feature type="compositionally biased region" description="Gly residues" evidence="1">
    <location>
        <begin position="350"/>
        <end position="361"/>
    </location>
</feature>
<accession>A0ABY7GRZ2</accession>
<evidence type="ECO:0000313" key="3">
    <source>
        <dbReference type="Proteomes" id="UP001164459"/>
    </source>
</evidence>
<evidence type="ECO:0000256" key="1">
    <source>
        <dbReference type="SAM" id="MobiDB-lite"/>
    </source>
</evidence>